<evidence type="ECO:0000313" key="3">
    <source>
        <dbReference type="EMBL" id="URE48150.1"/>
    </source>
</evidence>
<dbReference type="PROSITE" id="PS50076">
    <property type="entry name" value="DNAJ_2"/>
    <property type="match status" value="1"/>
</dbReference>
<dbReference type="InterPro" id="IPR036869">
    <property type="entry name" value="J_dom_sf"/>
</dbReference>
<dbReference type="PANTHER" id="PTHR24074">
    <property type="entry name" value="CO-CHAPERONE PROTEIN DJLA"/>
    <property type="match status" value="1"/>
</dbReference>
<protein>
    <submittedName>
        <fullName evidence="3">DnaJ domain</fullName>
    </submittedName>
</protein>
<proteinExistence type="predicted"/>
<feature type="region of interest" description="Disordered" evidence="1">
    <location>
        <begin position="226"/>
        <end position="288"/>
    </location>
</feature>
<name>A0A9E7I8T6_9LILI</name>
<feature type="region of interest" description="Disordered" evidence="1">
    <location>
        <begin position="80"/>
        <end position="106"/>
    </location>
</feature>
<reference evidence="3" key="1">
    <citation type="submission" date="2022-05" db="EMBL/GenBank/DDBJ databases">
        <title>The Musa troglodytarum L. genome provides insights into the mechanism of non-climacteric behaviour and enrichment of carotenoids.</title>
        <authorList>
            <person name="Wang J."/>
        </authorList>
    </citation>
    <scope>NUCLEOTIDE SEQUENCE</scope>
    <source>
        <tissue evidence="3">Leaf</tissue>
    </source>
</reference>
<dbReference type="Gene3D" id="1.10.287.110">
    <property type="entry name" value="DnaJ domain"/>
    <property type="match status" value="1"/>
</dbReference>
<dbReference type="InterPro" id="IPR050817">
    <property type="entry name" value="DjlA_DnaK_co-chaperone"/>
</dbReference>
<dbReference type="InterPro" id="IPR001623">
    <property type="entry name" value="DnaJ_domain"/>
</dbReference>
<keyword evidence="4" id="KW-1185">Reference proteome</keyword>
<dbReference type="GO" id="GO:0005783">
    <property type="term" value="C:endoplasmic reticulum"/>
    <property type="evidence" value="ECO:0007669"/>
    <property type="project" value="UniProtKB-ARBA"/>
</dbReference>
<dbReference type="OrthoDB" id="442087at2759"/>
<evidence type="ECO:0000256" key="1">
    <source>
        <dbReference type="SAM" id="MobiDB-lite"/>
    </source>
</evidence>
<dbReference type="CDD" id="cd06257">
    <property type="entry name" value="DnaJ"/>
    <property type="match status" value="1"/>
</dbReference>
<dbReference type="Pfam" id="PF00226">
    <property type="entry name" value="DnaJ"/>
    <property type="match status" value="1"/>
</dbReference>
<feature type="compositionally biased region" description="Low complexity" evidence="1">
    <location>
        <begin position="85"/>
        <end position="96"/>
    </location>
</feature>
<feature type="region of interest" description="Disordered" evidence="1">
    <location>
        <begin position="25"/>
        <end position="44"/>
    </location>
</feature>
<accession>A0A9E7I8T6</accession>
<evidence type="ECO:0000259" key="2">
    <source>
        <dbReference type="PROSITE" id="PS50076"/>
    </source>
</evidence>
<dbReference type="AlphaFoldDB" id="A0A9E7I8T6"/>
<dbReference type="EMBL" id="CP097511">
    <property type="protein sequence ID" value="URE48150.1"/>
    <property type="molecule type" value="Genomic_DNA"/>
</dbReference>
<organism evidence="3 4">
    <name type="scientific">Musa troglodytarum</name>
    <name type="common">fe'i banana</name>
    <dbReference type="NCBI Taxonomy" id="320322"/>
    <lineage>
        <taxon>Eukaryota</taxon>
        <taxon>Viridiplantae</taxon>
        <taxon>Streptophyta</taxon>
        <taxon>Embryophyta</taxon>
        <taxon>Tracheophyta</taxon>
        <taxon>Spermatophyta</taxon>
        <taxon>Magnoliopsida</taxon>
        <taxon>Liliopsida</taxon>
        <taxon>Zingiberales</taxon>
        <taxon>Musaceae</taxon>
        <taxon>Musa</taxon>
    </lineage>
</organism>
<sequence>MDHYKTLGLGRNATKGEIKEAFRRSALKFHPDKHSQSSKEVREGASRMFKQASEAYEVLIDDRKRADYDRAWRGGFSDRWSRGASSSSSSSYSNSSQYHEGRQYSYRRPPARDGVFGLDLESVFRLLTRRSFLVNMAFASVLLGAAVVVERSSETMWKMNNSGNGYLALLEKYVFVKSLNLLPETTNLILHKHVLSDNYSYKLCRFTTELVSVVGMCLGTNKEFSCGGGGEGGEEEKDEEEEERGEKKRGRWTREKRGGGGGKVGEVEEKDKRGRWKRKKEDEGRRWW</sequence>
<dbReference type="PROSITE" id="PS00636">
    <property type="entry name" value="DNAJ_1"/>
    <property type="match status" value="1"/>
</dbReference>
<feature type="compositionally biased region" description="Acidic residues" evidence="1">
    <location>
        <begin position="232"/>
        <end position="243"/>
    </location>
</feature>
<feature type="compositionally biased region" description="Basic and acidic residues" evidence="1">
    <location>
        <begin position="279"/>
        <end position="288"/>
    </location>
</feature>
<feature type="domain" description="J" evidence="2">
    <location>
        <begin position="2"/>
        <end position="72"/>
    </location>
</feature>
<dbReference type="InterPro" id="IPR018253">
    <property type="entry name" value="DnaJ_domain_CS"/>
</dbReference>
<dbReference type="SUPFAM" id="SSF46565">
    <property type="entry name" value="Chaperone J-domain"/>
    <property type="match status" value="1"/>
</dbReference>
<dbReference type="PRINTS" id="PR00625">
    <property type="entry name" value="JDOMAIN"/>
</dbReference>
<gene>
    <name evidence="3" type="ORF">MUK42_14288</name>
</gene>
<dbReference type="Proteomes" id="UP001055439">
    <property type="component" value="Chromosome 9"/>
</dbReference>
<evidence type="ECO:0000313" key="4">
    <source>
        <dbReference type="Proteomes" id="UP001055439"/>
    </source>
</evidence>
<dbReference type="SMART" id="SM00271">
    <property type="entry name" value="DnaJ"/>
    <property type="match status" value="1"/>
</dbReference>